<evidence type="ECO:0000313" key="5">
    <source>
        <dbReference type="Proteomes" id="UP000677218"/>
    </source>
</evidence>
<reference evidence="4" key="1">
    <citation type="submission" date="2020-08" db="EMBL/GenBank/DDBJ databases">
        <title>Taxonomic study for Lactobacillus species isolated from hardwood bark.</title>
        <authorList>
            <person name="Tohno M."/>
            <person name="Tanizawa Y."/>
        </authorList>
    </citation>
    <scope>NUCLEOTIDE SEQUENCE</scope>
    <source>
        <strain evidence="4">B40</strain>
    </source>
</reference>
<dbReference type="Proteomes" id="UP000677218">
    <property type="component" value="Unassembled WGS sequence"/>
</dbReference>
<keyword evidence="3" id="KW-1133">Transmembrane helix</keyword>
<comment type="caution">
    <text evidence="4">The sequence shown here is derived from an EMBL/GenBank/DDBJ whole genome shotgun (WGS) entry which is preliminary data.</text>
</comment>
<organism evidence="4 5">
    <name type="scientific">Lactobacillus corticis</name>
    <dbReference type="NCBI Taxonomy" id="2201249"/>
    <lineage>
        <taxon>Bacteria</taxon>
        <taxon>Bacillati</taxon>
        <taxon>Bacillota</taxon>
        <taxon>Bacilli</taxon>
        <taxon>Lactobacillales</taxon>
        <taxon>Lactobacillaceae</taxon>
        <taxon>Lactobacillus</taxon>
    </lineage>
</organism>
<gene>
    <name evidence="4" type="ORF">LCB40_01710</name>
</gene>
<dbReference type="InterPro" id="IPR005877">
    <property type="entry name" value="YSIRK_signal_dom"/>
</dbReference>
<keyword evidence="1" id="KW-0732">Signal</keyword>
<sequence>MNKHINTKEQRHYSIRKVSGKAVSVFIGATIFSIALGAGVPVSEVHAATDATAVTTSSTTNSQKTSETSSNADLTESSESASNSAATSNSSTSSSEQTSSVNDESSTSSSASADESSASTSNKTNEAASESSASSSEQTSSVNDESSTSSSASADQSSASTSDKTKQATASAVNKPLIRTPDTYAPSASVALPKDYPSEFNTDQYKDYYVFKGIYDAESGTTYYGAVMNDGSQAGTVYIFSEKNGQISGPLEVEKGKQQSDGNVTLYNYGDTYTVALPVGHNDLNYAYSSDGEKNQ</sequence>
<feature type="compositionally biased region" description="Low complexity" evidence="2">
    <location>
        <begin position="52"/>
        <end position="172"/>
    </location>
</feature>
<dbReference type="RefSeq" id="WP_212779998.1">
    <property type="nucleotide sequence ID" value="NZ_BMAY01000001.1"/>
</dbReference>
<evidence type="ECO:0008006" key="6">
    <source>
        <dbReference type="Google" id="ProtNLM"/>
    </source>
</evidence>
<feature type="transmembrane region" description="Helical" evidence="3">
    <location>
        <begin position="21"/>
        <end position="40"/>
    </location>
</feature>
<dbReference type="AlphaFoldDB" id="A0A916QFE7"/>
<proteinExistence type="predicted"/>
<accession>A0A916QFE7</accession>
<dbReference type="NCBIfam" id="TIGR01168">
    <property type="entry name" value="YSIRK_signal"/>
    <property type="match status" value="1"/>
</dbReference>
<protein>
    <recommendedName>
        <fullName evidence="6">YSIRK-type signal peptide-containing protein</fullName>
    </recommendedName>
</protein>
<dbReference type="EMBL" id="BMAY01000001">
    <property type="protein sequence ID" value="GFZ26291.1"/>
    <property type="molecule type" value="Genomic_DNA"/>
</dbReference>
<feature type="region of interest" description="Disordered" evidence="2">
    <location>
        <begin position="52"/>
        <end position="197"/>
    </location>
</feature>
<keyword evidence="5" id="KW-1185">Reference proteome</keyword>
<evidence type="ECO:0000256" key="1">
    <source>
        <dbReference type="ARBA" id="ARBA00022729"/>
    </source>
</evidence>
<keyword evidence="3" id="KW-0812">Transmembrane</keyword>
<evidence type="ECO:0000313" key="4">
    <source>
        <dbReference type="EMBL" id="GFZ26291.1"/>
    </source>
</evidence>
<evidence type="ECO:0000256" key="3">
    <source>
        <dbReference type="SAM" id="Phobius"/>
    </source>
</evidence>
<evidence type="ECO:0000256" key="2">
    <source>
        <dbReference type="SAM" id="MobiDB-lite"/>
    </source>
</evidence>
<name>A0A916QFE7_9LACO</name>
<keyword evidence="3" id="KW-0472">Membrane</keyword>